<dbReference type="GO" id="GO:0016740">
    <property type="term" value="F:transferase activity"/>
    <property type="evidence" value="ECO:0007669"/>
    <property type="project" value="UniProtKB-KW"/>
</dbReference>
<dbReference type="InParanoid" id="A0A6P5LD33"/>
<comment type="subcellular location">
    <subcellularLocation>
        <location evidence="1">Mitochondrion</location>
    </subcellularLocation>
</comment>
<dbReference type="GO" id="GO:0006783">
    <property type="term" value="P:heme biosynthetic process"/>
    <property type="evidence" value="ECO:0007669"/>
    <property type="project" value="UniProtKB-KW"/>
</dbReference>
<evidence type="ECO:0000256" key="2">
    <source>
        <dbReference type="ARBA" id="ARBA00022946"/>
    </source>
</evidence>
<evidence type="ECO:0000313" key="11">
    <source>
        <dbReference type="Proteomes" id="UP000515140"/>
    </source>
</evidence>
<keyword evidence="12" id="KW-0808">Transferase</keyword>
<dbReference type="RefSeq" id="XP_020854639.1">
    <property type="nucleotide sequence ID" value="XM_020998980.1"/>
</dbReference>
<keyword evidence="2" id="KW-0809">Transit peptide</keyword>
<accession>A0A6P5LD33</accession>
<keyword evidence="11" id="KW-1185">Reference proteome</keyword>
<dbReference type="Proteomes" id="UP000515140">
    <property type="component" value="Unplaced"/>
</dbReference>
<dbReference type="SUPFAM" id="SSF103025">
    <property type="entry name" value="Folate-binding domain"/>
    <property type="match status" value="1"/>
</dbReference>
<keyword evidence="4" id="KW-0350">Heme biosynthesis</keyword>
<dbReference type="OMA" id="NMLVAND"/>
<dbReference type="InterPro" id="IPR027266">
    <property type="entry name" value="TrmE/GcvT-like"/>
</dbReference>
<evidence type="ECO:0000256" key="9">
    <source>
        <dbReference type="SAM" id="MobiDB-lite"/>
    </source>
</evidence>
<dbReference type="GO" id="GO:0005759">
    <property type="term" value="C:mitochondrial matrix"/>
    <property type="evidence" value="ECO:0007669"/>
    <property type="project" value="TreeGrafter"/>
</dbReference>
<evidence type="ECO:0000313" key="12">
    <source>
        <dbReference type="RefSeq" id="XP_020854639.1"/>
    </source>
</evidence>
<comment type="similarity">
    <text evidence="7">Belongs to the GcvT family. CAF17/IBA57 subfamily.</text>
</comment>
<organism evidence="11 12">
    <name type="scientific">Phascolarctos cinereus</name>
    <name type="common">Koala</name>
    <dbReference type="NCBI Taxonomy" id="38626"/>
    <lineage>
        <taxon>Eukaryota</taxon>
        <taxon>Metazoa</taxon>
        <taxon>Chordata</taxon>
        <taxon>Craniata</taxon>
        <taxon>Vertebrata</taxon>
        <taxon>Euteleostomi</taxon>
        <taxon>Mammalia</taxon>
        <taxon>Metatheria</taxon>
        <taxon>Diprotodontia</taxon>
        <taxon>Phascolarctidae</taxon>
        <taxon>Phascolarctos</taxon>
    </lineage>
</organism>
<dbReference type="NCBIfam" id="TIGR03317">
    <property type="entry name" value="ygfZ_signature"/>
    <property type="match status" value="1"/>
</dbReference>
<evidence type="ECO:0000256" key="7">
    <source>
        <dbReference type="ARBA" id="ARBA00093447"/>
    </source>
</evidence>
<comment type="function">
    <text evidence="6">Mitochondrial protein involved in the maturation of mitochondrial [4Fe-4S]-proteins in the late stage of the iron-sulfur cluster assembly pathway. Operates in cooperation with ISCA2 in the maturation of [4Fe-4S] proteins.</text>
</comment>
<feature type="domain" description="CAF17 C-terminal" evidence="10">
    <location>
        <begin position="350"/>
        <end position="427"/>
    </location>
</feature>
<protein>
    <recommendedName>
        <fullName evidence="8">Iron-sulfur cluster assembly factor IBA57, mitochondrial</fullName>
    </recommendedName>
    <alternativeName>
        <fullName evidence="5">Iron-sulfur cluster assembly factor homolog</fullName>
    </alternativeName>
</protein>
<name>A0A6P5LD33_PHACI</name>
<feature type="compositionally biased region" description="Gly residues" evidence="9">
    <location>
        <begin position="44"/>
        <end position="53"/>
    </location>
</feature>
<dbReference type="Pfam" id="PF25455">
    <property type="entry name" value="Beta-barrel_CAF17_C"/>
    <property type="match status" value="1"/>
</dbReference>
<evidence type="ECO:0000256" key="6">
    <source>
        <dbReference type="ARBA" id="ARBA00093401"/>
    </source>
</evidence>
<keyword evidence="3" id="KW-0496">Mitochondrion</keyword>
<gene>
    <name evidence="12" type="primary">IBA57</name>
</gene>
<dbReference type="InterPro" id="IPR045179">
    <property type="entry name" value="YgfZ/GcvT"/>
</dbReference>
<proteinExistence type="inferred from homology"/>
<dbReference type="FunFam" id="3.30.1360.120:FF:000015">
    <property type="entry name" value="IBA57, iron-sulfur cluster assembly"/>
    <property type="match status" value="1"/>
</dbReference>
<dbReference type="InterPro" id="IPR057460">
    <property type="entry name" value="CAF17_C"/>
</dbReference>
<dbReference type="GO" id="GO:0016226">
    <property type="term" value="P:iron-sulfur cluster assembly"/>
    <property type="evidence" value="ECO:0007669"/>
    <property type="project" value="TreeGrafter"/>
</dbReference>
<sequence length="430" mass="46631">MQHRGKSPKRSRRMWFTRLARGLIDSRKDTAPPRPSLGALGRWAGQGSGGGGEGVLWPSPPPVKGTALLFKMAAAALLRWAGPGLGSSVWGLPFGTGLRRRLSLGSGSDGEGSGGWLYFPLRDRDALRVHGPDAEPFLVGLLTNELPRPGSGGGAPSPESAPARAHYAHFLNVQGRTLYDVILYRLHENLEEEPNFLVEFDSSVSGAFQSHLKLYKIRRKVSISPCSDLSLWAVLPQTAAEGLAKPLLEKGGRPVVLTPDPRAACMGWRLIIQKEDVAQDVVPTAQVRSAKDYHKHRYQKGIPEGVKDLPPGVALPLESNLTFMNGVSFTKGCYIGQELTARTQHMGVIRKRLFPIRFSAPVTAEGISAGATVLTESGKQAGKYRAGEDDVGIALLQSEKIKVPLYIKTSQGHQVNIIPSVPDWWPKANK</sequence>
<reference evidence="12" key="1">
    <citation type="submission" date="2025-08" db="UniProtKB">
        <authorList>
            <consortium name="RefSeq"/>
        </authorList>
    </citation>
    <scope>IDENTIFICATION</scope>
    <source>
        <tissue evidence="12">Spleen</tissue>
    </source>
</reference>
<evidence type="ECO:0000256" key="1">
    <source>
        <dbReference type="ARBA" id="ARBA00004173"/>
    </source>
</evidence>
<feature type="region of interest" description="Disordered" evidence="9">
    <location>
        <begin position="26"/>
        <end position="53"/>
    </location>
</feature>
<evidence type="ECO:0000256" key="3">
    <source>
        <dbReference type="ARBA" id="ARBA00023128"/>
    </source>
</evidence>
<dbReference type="Gene3D" id="3.30.1360.120">
    <property type="entry name" value="Probable tRNA modification gtpase trme, domain 1"/>
    <property type="match status" value="1"/>
</dbReference>
<dbReference type="GeneID" id="110216918"/>
<evidence type="ECO:0000256" key="5">
    <source>
        <dbReference type="ARBA" id="ARBA00075513"/>
    </source>
</evidence>
<dbReference type="AlphaFoldDB" id="A0A6P5LD33"/>
<evidence type="ECO:0000256" key="4">
    <source>
        <dbReference type="ARBA" id="ARBA00023133"/>
    </source>
</evidence>
<dbReference type="FunCoup" id="A0A6P5LD33">
    <property type="interactions" value="1000"/>
</dbReference>
<evidence type="ECO:0000256" key="8">
    <source>
        <dbReference type="ARBA" id="ARBA00093625"/>
    </source>
</evidence>
<evidence type="ECO:0000259" key="10">
    <source>
        <dbReference type="Pfam" id="PF25455"/>
    </source>
</evidence>
<dbReference type="KEGG" id="pcw:110216918"/>
<dbReference type="CTD" id="200205"/>
<dbReference type="PANTHER" id="PTHR22602">
    <property type="entry name" value="TRANSFERASE CAF17, MITOCHONDRIAL-RELATED"/>
    <property type="match status" value="1"/>
</dbReference>
<dbReference type="InterPro" id="IPR017703">
    <property type="entry name" value="YgfZ/GCV_T_CS"/>
</dbReference>
<dbReference type="PANTHER" id="PTHR22602:SF0">
    <property type="entry name" value="TRANSFERASE CAF17, MITOCHONDRIAL-RELATED"/>
    <property type="match status" value="1"/>
</dbReference>